<dbReference type="Pfam" id="PF08496">
    <property type="entry name" value="Peptidase_S49_N"/>
    <property type="match status" value="1"/>
</dbReference>
<feature type="domain" description="Peptidase S49 N-terminal proteobacteria" evidence="13">
    <location>
        <begin position="351"/>
        <end position="414"/>
    </location>
</feature>
<dbReference type="InterPro" id="IPR013703">
    <property type="entry name" value="Peptidase_S49_N_proteobac"/>
</dbReference>
<evidence type="ECO:0008006" key="16">
    <source>
        <dbReference type="Google" id="ProtNLM"/>
    </source>
</evidence>
<dbReference type="InterPro" id="IPR047272">
    <property type="entry name" value="S49_SppA_C"/>
</dbReference>
<comment type="similarity">
    <text evidence="2">Belongs to the peptidase S49 family.</text>
</comment>
<evidence type="ECO:0000256" key="10">
    <source>
        <dbReference type="SAM" id="MobiDB-lite"/>
    </source>
</evidence>
<reference evidence="14 15" key="1">
    <citation type="journal article" date="2024" name="Science">
        <title>Giant polyketide synthase enzymes in the biosynthesis of giant marine polyether toxins.</title>
        <authorList>
            <person name="Fallon T.R."/>
            <person name="Shende V.V."/>
            <person name="Wierzbicki I.H."/>
            <person name="Pendleton A.L."/>
            <person name="Watervoot N.F."/>
            <person name="Auber R.P."/>
            <person name="Gonzalez D.J."/>
            <person name="Wisecaver J.H."/>
            <person name="Moore B.S."/>
        </authorList>
    </citation>
    <scope>NUCLEOTIDE SEQUENCE [LARGE SCALE GENOMIC DNA]</scope>
    <source>
        <strain evidence="14 15">12B1</strain>
    </source>
</reference>
<feature type="chain" id="PRO_5044204556" description="Peptidase S49 domain-containing protein" evidence="11">
    <location>
        <begin position="20"/>
        <end position="673"/>
    </location>
</feature>
<dbReference type="Pfam" id="PF01343">
    <property type="entry name" value="Peptidase_S49"/>
    <property type="match status" value="1"/>
</dbReference>
<evidence type="ECO:0000259" key="13">
    <source>
        <dbReference type="Pfam" id="PF08496"/>
    </source>
</evidence>
<evidence type="ECO:0000256" key="1">
    <source>
        <dbReference type="ARBA" id="ARBA00004236"/>
    </source>
</evidence>
<protein>
    <recommendedName>
        <fullName evidence="16">Peptidase S49 domain-containing protein</fullName>
    </recommendedName>
</protein>
<comment type="subcellular location">
    <subcellularLocation>
        <location evidence="1">Cell membrane</location>
    </subcellularLocation>
</comment>
<keyword evidence="8" id="KW-1133">Transmembrane helix</keyword>
<keyword evidence="15" id="KW-1185">Reference proteome</keyword>
<dbReference type="GO" id="GO:0005886">
    <property type="term" value="C:plasma membrane"/>
    <property type="evidence" value="ECO:0007669"/>
    <property type="project" value="UniProtKB-SubCell"/>
</dbReference>
<keyword evidence="4" id="KW-0645">Protease</keyword>
<dbReference type="InterPro" id="IPR029045">
    <property type="entry name" value="ClpP/crotonase-like_dom_sf"/>
</dbReference>
<evidence type="ECO:0000259" key="12">
    <source>
        <dbReference type="Pfam" id="PF01343"/>
    </source>
</evidence>
<dbReference type="EMBL" id="JBGBPQ010000015">
    <property type="protein sequence ID" value="KAL1510139.1"/>
    <property type="molecule type" value="Genomic_DNA"/>
</dbReference>
<comment type="caution">
    <text evidence="14">The sequence shown here is derived from an EMBL/GenBank/DDBJ whole genome shotgun (WGS) entry which is preliminary data.</text>
</comment>
<evidence type="ECO:0000313" key="15">
    <source>
        <dbReference type="Proteomes" id="UP001515480"/>
    </source>
</evidence>
<dbReference type="InterPro" id="IPR002142">
    <property type="entry name" value="Peptidase_S49"/>
</dbReference>
<keyword evidence="9" id="KW-0472">Membrane</keyword>
<evidence type="ECO:0000256" key="5">
    <source>
        <dbReference type="ARBA" id="ARBA00022692"/>
    </source>
</evidence>
<feature type="domain" description="Peptidase S49" evidence="12">
    <location>
        <begin position="417"/>
        <end position="557"/>
    </location>
</feature>
<feature type="compositionally biased region" description="Basic and acidic residues" evidence="10">
    <location>
        <begin position="626"/>
        <end position="663"/>
    </location>
</feature>
<keyword evidence="7" id="KW-0720">Serine protease</keyword>
<keyword evidence="6" id="KW-0378">Hydrolase</keyword>
<dbReference type="AlphaFoldDB" id="A0AB34IYK5"/>
<dbReference type="CDD" id="cd07023">
    <property type="entry name" value="S49_Sppa_N_C"/>
    <property type="match status" value="1"/>
</dbReference>
<evidence type="ECO:0000256" key="6">
    <source>
        <dbReference type="ARBA" id="ARBA00022801"/>
    </source>
</evidence>
<feature type="region of interest" description="Disordered" evidence="10">
    <location>
        <begin position="612"/>
        <end position="673"/>
    </location>
</feature>
<evidence type="ECO:0000256" key="8">
    <source>
        <dbReference type="ARBA" id="ARBA00022989"/>
    </source>
</evidence>
<evidence type="ECO:0000256" key="9">
    <source>
        <dbReference type="ARBA" id="ARBA00023136"/>
    </source>
</evidence>
<organism evidence="14 15">
    <name type="scientific">Prymnesium parvum</name>
    <name type="common">Toxic golden alga</name>
    <dbReference type="NCBI Taxonomy" id="97485"/>
    <lineage>
        <taxon>Eukaryota</taxon>
        <taxon>Haptista</taxon>
        <taxon>Haptophyta</taxon>
        <taxon>Prymnesiophyceae</taxon>
        <taxon>Prymnesiales</taxon>
        <taxon>Prymnesiaceae</taxon>
        <taxon>Prymnesium</taxon>
    </lineage>
</organism>
<dbReference type="Gene3D" id="6.20.330.10">
    <property type="match status" value="1"/>
</dbReference>
<dbReference type="PANTHER" id="PTHR42987:SF4">
    <property type="entry name" value="PROTEASE SOHB-RELATED"/>
    <property type="match status" value="1"/>
</dbReference>
<evidence type="ECO:0000256" key="4">
    <source>
        <dbReference type="ARBA" id="ARBA00022670"/>
    </source>
</evidence>
<keyword evidence="3" id="KW-1003">Cell membrane</keyword>
<gene>
    <name evidence="14" type="ORF">AB1Y20_006471</name>
</gene>
<dbReference type="SUPFAM" id="SSF52096">
    <property type="entry name" value="ClpP/crotonase"/>
    <property type="match status" value="1"/>
</dbReference>
<evidence type="ECO:0000313" key="14">
    <source>
        <dbReference type="EMBL" id="KAL1510139.1"/>
    </source>
</evidence>
<dbReference type="PANTHER" id="PTHR42987">
    <property type="entry name" value="PEPTIDASE S49"/>
    <property type="match status" value="1"/>
</dbReference>
<sequence length="673" mass="71884">MLALLLGLSLPAFTPSTHTTIPRLRMRSPSSLAALATEAPPPRLAATSLAAAAAATPLAALAQEASPLDAFLASDDVRQLGIFFAQTVITWGVPATVLLFLGLIFAGASRPPAEEEEELPPPLAKLLGISREPKEFLKVQRLNGKLQSFNYSLAKAATSKEAALRANERLNFARRFGSALAAADLGDDAIQACPLQTDCFLCAARKVERAVPPPRQAITKAAGKYRKADEALRAQQEKKLKELRLGALSKGGAAAPREAAGNSSAAPMERMQRSFSSSRAQKDVARLQAKRLALEASFLSSVGAELPPSLLPLLADLLKSGPERGAIEGAPASGGSLDALAAIEDAVWKVAAERKHVFVLKFNGDVTASQVSQLRQEVTAVLGSSNATRGDEVVLVLNTGGGTVTGYGLAAAQLVRLKQGGLPLTICVEQVAASGGYMMACVADRLVASPFAVLGSIGVITEQPNVYERLKREGIVFSTVTAGKYKRTLTPTKKVDPEDQKKLKQDIEQILVLFKDFVKANRPVVDIEEIATGETWFGPDALERKLVDELRTSDDVLLDFVHAGAEVFAITYKEDRSPLAALAPGGSLPAGGGWRGLALAALTRWLGSSPASREGQGAYDYLQPPRIEEQPSLRSKEGERYLVARPRDEVEPQLRWSDARDEANQYGTDSWPF</sequence>
<keyword evidence="11" id="KW-0732">Signal</keyword>
<feature type="signal peptide" evidence="11">
    <location>
        <begin position="1"/>
        <end position="19"/>
    </location>
</feature>
<dbReference type="GO" id="GO:0004252">
    <property type="term" value="F:serine-type endopeptidase activity"/>
    <property type="evidence" value="ECO:0007669"/>
    <property type="project" value="InterPro"/>
</dbReference>
<dbReference type="GO" id="GO:0006508">
    <property type="term" value="P:proteolysis"/>
    <property type="evidence" value="ECO:0007669"/>
    <property type="project" value="UniProtKB-KW"/>
</dbReference>
<dbReference type="Gene3D" id="3.90.226.10">
    <property type="entry name" value="2-enoyl-CoA Hydratase, Chain A, domain 1"/>
    <property type="match status" value="1"/>
</dbReference>
<keyword evidence="5" id="KW-0812">Transmembrane</keyword>
<dbReference type="Proteomes" id="UP001515480">
    <property type="component" value="Unassembled WGS sequence"/>
</dbReference>
<evidence type="ECO:0000256" key="2">
    <source>
        <dbReference type="ARBA" id="ARBA00008683"/>
    </source>
</evidence>
<feature type="region of interest" description="Disordered" evidence="10">
    <location>
        <begin position="249"/>
        <end position="279"/>
    </location>
</feature>
<dbReference type="NCBIfam" id="NF008745">
    <property type="entry name" value="PRK11778.1"/>
    <property type="match status" value="1"/>
</dbReference>
<name>A0AB34IYK5_PRYPA</name>
<proteinExistence type="inferred from homology"/>
<evidence type="ECO:0000256" key="7">
    <source>
        <dbReference type="ARBA" id="ARBA00022825"/>
    </source>
</evidence>
<accession>A0AB34IYK5</accession>
<evidence type="ECO:0000256" key="11">
    <source>
        <dbReference type="SAM" id="SignalP"/>
    </source>
</evidence>
<evidence type="ECO:0000256" key="3">
    <source>
        <dbReference type="ARBA" id="ARBA00022475"/>
    </source>
</evidence>